<dbReference type="GO" id="GO:0006298">
    <property type="term" value="P:mismatch repair"/>
    <property type="evidence" value="ECO:0007669"/>
    <property type="project" value="UniProtKB-UniRule"/>
</dbReference>
<dbReference type="NCBIfam" id="TIGR01070">
    <property type="entry name" value="mutS1"/>
    <property type="match status" value="1"/>
</dbReference>
<dbReference type="InterPro" id="IPR036187">
    <property type="entry name" value="DNA_mismatch_repair_MutS_sf"/>
</dbReference>
<dbReference type="PANTHER" id="PTHR11361">
    <property type="entry name" value="DNA MISMATCH REPAIR PROTEIN MUTS FAMILY MEMBER"/>
    <property type="match status" value="1"/>
</dbReference>
<evidence type="ECO:0000256" key="1">
    <source>
        <dbReference type="ARBA" id="ARBA00006271"/>
    </source>
</evidence>
<keyword evidence="5" id="KW-0238">DNA-binding</keyword>
<dbReference type="Gene3D" id="1.10.1420.10">
    <property type="match status" value="2"/>
</dbReference>
<dbReference type="Gene3D" id="3.40.50.300">
    <property type="entry name" value="P-loop containing nucleotide triphosphate hydrolases"/>
    <property type="match status" value="1"/>
</dbReference>
<dbReference type="GO" id="GO:0140664">
    <property type="term" value="F:ATP-dependent DNA damage sensor activity"/>
    <property type="evidence" value="ECO:0007669"/>
    <property type="project" value="InterPro"/>
</dbReference>
<dbReference type="InterPro" id="IPR005748">
    <property type="entry name" value="DNA_mismatch_repair_MutS"/>
</dbReference>
<dbReference type="SUPFAM" id="SSF55271">
    <property type="entry name" value="DNA repair protein MutS, domain I"/>
    <property type="match status" value="1"/>
</dbReference>
<dbReference type="GO" id="GO:0005829">
    <property type="term" value="C:cytosol"/>
    <property type="evidence" value="ECO:0007669"/>
    <property type="project" value="TreeGrafter"/>
</dbReference>
<feature type="domain" description="DNA mismatch repair proteins mutS family" evidence="8">
    <location>
        <begin position="674"/>
        <end position="690"/>
    </location>
</feature>
<dbReference type="SUPFAM" id="SSF48334">
    <property type="entry name" value="DNA repair protein MutS, domain III"/>
    <property type="match status" value="1"/>
</dbReference>
<evidence type="ECO:0000256" key="4">
    <source>
        <dbReference type="ARBA" id="ARBA00022840"/>
    </source>
</evidence>
<dbReference type="InterPro" id="IPR007861">
    <property type="entry name" value="DNA_mismatch_repair_MutS_clamp"/>
</dbReference>
<dbReference type="SUPFAM" id="SSF52540">
    <property type="entry name" value="P-loop containing nucleoside triphosphate hydrolases"/>
    <property type="match status" value="1"/>
</dbReference>
<accession>A0A7Y0L159</accession>
<dbReference type="PROSITE" id="PS00486">
    <property type="entry name" value="DNA_MISMATCH_REPAIR_2"/>
    <property type="match status" value="1"/>
</dbReference>
<evidence type="ECO:0000313" key="10">
    <source>
        <dbReference type="Proteomes" id="UP000533476"/>
    </source>
</evidence>
<evidence type="ECO:0000256" key="2">
    <source>
        <dbReference type="ARBA" id="ARBA00022741"/>
    </source>
</evidence>
<dbReference type="InterPro" id="IPR027417">
    <property type="entry name" value="P-loop_NTPase"/>
</dbReference>
<dbReference type="SUPFAM" id="SSF53150">
    <property type="entry name" value="DNA repair protein MutS, domain II"/>
    <property type="match status" value="1"/>
</dbReference>
<protein>
    <recommendedName>
        <fullName evidence="7">DNA mismatch repair protein MutS</fullName>
    </recommendedName>
</protein>
<dbReference type="EMBL" id="JABBVZ010000001">
    <property type="protein sequence ID" value="NMP20831.1"/>
    <property type="molecule type" value="Genomic_DNA"/>
</dbReference>
<dbReference type="GO" id="GO:0005524">
    <property type="term" value="F:ATP binding"/>
    <property type="evidence" value="ECO:0007669"/>
    <property type="project" value="UniProtKB-UniRule"/>
</dbReference>
<dbReference type="InterPro" id="IPR000432">
    <property type="entry name" value="DNA_mismatch_repair_MutS_C"/>
</dbReference>
<dbReference type="Pfam" id="PF05192">
    <property type="entry name" value="MutS_III"/>
    <property type="match status" value="1"/>
</dbReference>
<reference evidence="9 10" key="1">
    <citation type="submission" date="2020-04" db="EMBL/GenBank/DDBJ databases">
        <authorList>
            <person name="Zhang R."/>
            <person name="Schippers A."/>
        </authorList>
    </citation>
    <scope>NUCLEOTIDE SEQUENCE [LARGE SCALE GENOMIC DNA]</scope>
    <source>
        <strain evidence="9 10">DSM 109850</strain>
    </source>
</reference>
<dbReference type="GO" id="GO:0030983">
    <property type="term" value="F:mismatched DNA binding"/>
    <property type="evidence" value="ECO:0007669"/>
    <property type="project" value="InterPro"/>
</dbReference>
<dbReference type="Gene3D" id="3.30.420.110">
    <property type="entry name" value="MutS, connector domain"/>
    <property type="match status" value="1"/>
</dbReference>
<proteinExistence type="inferred from homology"/>
<dbReference type="NCBIfam" id="NF003810">
    <property type="entry name" value="PRK05399.1"/>
    <property type="match status" value="1"/>
</dbReference>
<dbReference type="InterPro" id="IPR016151">
    <property type="entry name" value="DNA_mismatch_repair_MutS_N"/>
</dbReference>
<dbReference type="InterPro" id="IPR017261">
    <property type="entry name" value="DNA_mismatch_repair_MutS/MSH"/>
</dbReference>
<dbReference type="InterPro" id="IPR045076">
    <property type="entry name" value="MutS"/>
</dbReference>
<gene>
    <name evidence="9" type="primary">mutS</name>
    <name evidence="9" type="ORF">HIJ39_00450</name>
</gene>
<dbReference type="Pfam" id="PF05190">
    <property type="entry name" value="MutS_IV"/>
    <property type="match status" value="1"/>
</dbReference>
<keyword evidence="2" id="KW-0547">Nucleotide-binding</keyword>
<evidence type="ECO:0000256" key="5">
    <source>
        <dbReference type="ARBA" id="ARBA00023125"/>
    </source>
</evidence>
<keyword evidence="4" id="KW-0067">ATP-binding</keyword>
<keyword evidence="10" id="KW-1185">Reference proteome</keyword>
<evidence type="ECO:0000256" key="7">
    <source>
        <dbReference type="NCBIfam" id="TIGR01070"/>
    </source>
</evidence>
<evidence type="ECO:0000313" key="9">
    <source>
        <dbReference type="EMBL" id="NMP20831.1"/>
    </source>
</evidence>
<dbReference type="AlphaFoldDB" id="A0A7Y0L159"/>
<dbReference type="SMART" id="SM00533">
    <property type="entry name" value="MUTSd"/>
    <property type="match status" value="1"/>
</dbReference>
<dbReference type="PANTHER" id="PTHR11361:SF34">
    <property type="entry name" value="DNA MISMATCH REPAIR PROTEIN MSH1, MITOCHONDRIAL"/>
    <property type="match status" value="1"/>
</dbReference>
<name>A0A7Y0L159_9FIRM</name>
<dbReference type="Gene3D" id="3.40.1170.10">
    <property type="entry name" value="DNA repair protein MutS, domain I"/>
    <property type="match status" value="1"/>
</dbReference>
<dbReference type="Proteomes" id="UP000533476">
    <property type="component" value="Unassembled WGS sequence"/>
</dbReference>
<sequence length="841" mass="94043">MTTNRTMTPMLEQYFRLKAEQPEALLMFRLGDFYELFDADAQVAAPLLDLQLTSRDGRMPMCGVPHHALNQYAKKLLESGYMVAIAEQMEDPAQAKGLVERQIVRVLTPGTVIPDDDGRSPRLAVRYRHRQGLVAVMAELSTGSLHIAEVGLSRAERQSLADLWALWAPDEYLSNDSEDFPEVGTRVDEPLYFRRQDRTEMERLLTERLGLAGLRRWGLEDRIPVQEALLILWRYLERMQRRTPVHLTDVRIHGIGQRLALSPRAVRQLDLVDGPHSLLAQLDYTMTPMGARRLAEWVQHPLTDKQAIDQRQAAVSWWVAHPLERADLREWLRGVGDLGRRGARMAMGVGRPRDAAGIGQALRALPKICRLVEEQGVWQPLEDVVMQDLATLGEALDVFSETVPARWEDGPLIRAGVSDSLDRCRSLLEDQRGALLELEQKERERSGIGSLRVGLHRTFGYYLEVTRSQAKTVPSDWHRRQTTAHTERFTSEALSALEQAIREAEASVSAEERAWAERIQASVRELAGPISVAASWLADVDALTALAEAAVKHGYHCPQFSDGPLLIRGLRHPVLERVLSHYVTSDLRMSSIHCTLIITGPNMGGKSTFMRALAQNVILAQMGSWVAAEEYQAPLFDAVLTRMGADDDLVRGQSTFMVEMEEVAAILHQATSASLVLLDELGRGTSTYDGLAIAEAVVERLAMPDGPLALFATHYHELTQMADDMSQVMNLTVEVLEGPQGPVFTHRVIPGQASRSYGIEVARLAGLPASLVRRAEHHLRQWEGSMPTVATESPQLDFFQPDPLAGPVLDALRALTPDDLSPREAWLWIAEWHRRIQGQED</sequence>
<dbReference type="InterPro" id="IPR007696">
    <property type="entry name" value="DNA_mismatch_repair_MutS_core"/>
</dbReference>
<dbReference type="SMART" id="SM00534">
    <property type="entry name" value="MUTSac"/>
    <property type="match status" value="1"/>
</dbReference>
<dbReference type="Pfam" id="PF00488">
    <property type="entry name" value="MutS_V"/>
    <property type="match status" value="1"/>
</dbReference>
<evidence type="ECO:0000256" key="3">
    <source>
        <dbReference type="ARBA" id="ARBA00022763"/>
    </source>
</evidence>
<comment type="caution">
    <text evidence="9">The sequence shown here is derived from an EMBL/GenBank/DDBJ whole genome shotgun (WGS) entry which is preliminary data.</text>
</comment>
<evidence type="ECO:0000259" key="8">
    <source>
        <dbReference type="PROSITE" id="PS00486"/>
    </source>
</evidence>
<keyword evidence="6" id="KW-0234">DNA repair</keyword>
<dbReference type="Pfam" id="PF01624">
    <property type="entry name" value="MutS_I"/>
    <property type="match status" value="1"/>
</dbReference>
<comment type="similarity">
    <text evidence="1">Belongs to the DNA mismatch repair MutS family.</text>
</comment>
<dbReference type="InterPro" id="IPR036678">
    <property type="entry name" value="MutS_con_dom_sf"/>
</dbReference>
<evidence type="ECO:0000256" key="6">
    <source>
        <dbReference type="ARBA" id="ARBA00023204"/>
    </source>
</evidence>
<organism evidence="9 10">
    <name type="scientific">Sulfobacillus harzensis</name>
    <dbReference type="NCBI Taxonomy" id="2729629"/>
    <lineage>
        <taxon>Bacteria</taxon>
        <taxon>Bacillati</taxon>
        <taxon>Bacillota</taxon>
        <taxon>Clostridia</taxon>
        <taxon>Eubacteriales</taxon>
        <taxon>Clostridiales Family XVII. Incertae Sedis</taxon>
        <taxon>Sulfobacillus</taxon>
    </lineage>
</organism>
<dbReference type="RefSeq" id="WP_169095562.1">
    <property type="nucleotide sequence ID" value="NZ_JABBVZ010000001.1"/>
</dbReference>
<dbReference type="PIRSF" id="PIRSF037677">
    <property type="entry name" value="DNA_mis_repair_Msh6"/>
    <property type="match status" value="1"/>
</dbReference>
<keyword evidence="3" id="KW-0227">DNA damage</keyword>
<dbReference type="InterPro" id="IPR007695">
    <property type="entry name" value="DNA_mismatch_repair_MutS-lik_N"/>
</dbReference>